<dbReference type="PROSITE" id="PS51186">
    <property type="entry name" value="GNAT"/>
    <property type="match status" value="1"/>
</dbReference>
<evidence type="ECO:0000313" key="4">
    <source>
        <dbReference type="Proteomes" id="UP000253790"/>
    </source>
</evidence>
<protein>
    <submittedName>
        <fullName evidence="3">GNAT family N-acetyltransferase</fullName>
    </submittedName>
</protein>
<keyword evidence="3" id="KW-0808">Transferase</keyword>
<gene>
    <name evidence="3" type="ORF">DV701_09680</name>
</gene>
<feature type="compositionally biased region" description="Basic and acidic residues" evidence="1">
    <location>
        <begin position="22"/>
        <end position="37"/>
    </location>
</feature>
<dbReference type="InterPro" id="IPR000182">
    <property type="entry name" value="GNAT_dom"/>
</dbReference>
<keyword evidence="4" id="KW-1185">Reference proteome</keyword>
<reference evidence="3 4" key="1">
    <citation type="submission" date="2018-07" db="EMBL/GenBank/DDBJ databases">
        <title>Complete genome sequencing of Ornithinimicrobium sp. AMA3305.</title>
        <authorList>
            <person name="Bae J.-W."/>
        </authorList>
    </citation>
    <scope>NUCLEOTIDE SEQUENCE [LARGE SCALE GENOMIC DNA]</scope>
    <source>
        <strain evidence="3 4">AMA3305</strain>
    </source>
</reference>
<name>A0A345NMU4_9MICO</name>
<dbReference type="KEGG" id="orn:DV701_09680"/>
<dbReference type="RefSeq" id="WP_114928117.1">
    <property type="nucleotide sequence ID" value="NZ_CP031229.1"/>
</dbReference>
<evidence type="ECO:0000259" key="2">
    <source>
        <dbReference type="PROSITE" id="PS51186"/>
    </source>
</evidence>
<dbReference type="OrthoDB" id="3239945at2"/>
<accession>A0A345NMU4</accession>
<dbReference type="EMBL" id="CP031229">
    <property type="protein sequence ID" value="AXH96352.1"/>
    <property type="molecule type" value="Genomic_DNA"/>
</dbReference>
<organism evidence="3 4">
    <name type="scientific">Ornithinimicrobium avium</name>
    <dbReference type="NCBI Taxonomy" id="2283195"/>
    <lineage>
        <taxon>Bacteria</taxon>
        <taxon>Bacillati</taxon>
        <taxon>Actinomycetota</taxon>
        <taxon>Actinomycetes</taxon>
        <taxon>Micrococcales</taxon>
        <taxon>Ornithinimicrobiaceae</taxon>
        <taxon>Ornithinimicrobium</taxon>
    </lineage>
</organism>
<dbReference type="Pfam" id="PF00583">
    <property type="entry name" value="Acetyltransf_1"/>
    <property type="match status" value="1"/>
</dbReference>
<feature type="domain" description="N-acetyltransferase" evidence="2">
    <location>
        <begin position="73"/>
        <end position="159"/>
    </location>
</feature>
<dbReference type="InterPro" id="IPR016181">
    <property type="entry name" value="Acyl_CoA_acyltransferase"/>
</dbReference>
<feature type="region of interest" description="Disordered" evidence="1">
    <location>
        <begin position="1"/>
        <end position="73"/>
    </location>
</feature>
<sequence length="162" mass="17436">MHAGGAGPQAEPGDAGEEADGADDRKLLGTHPADHSPARARCQVLAGRRGWGDERDGVEPPGGPGQRREREDRTDDGVWAITCLFVRAGHRRRGVSRALAVAAVAHARERGARAVEAYPLLTRNVIDEELHVGTLATFEAAGLREVTRPTPRRMVMRLGLGR</sequence>
<evidence type="ECO:0000313" key="3">
    <source>
        <dbReference type="EMBL" id="AXH96352.1"/>
    </source>
</evidence>
<evidence type="ECO:0000256" key="1">
    <source>
        <dbReference type="SAM" id="MobiDB-lite"/>
    </source>
</evidence>
<dbReference type="SUPFAM" id="SSF55729">
    <property type="entry name" value="Acyl-CoA N-acyltransferases (Nat)"/>
    <property type="match status" value="1"/>
</dbReference>
<dbReference type="Proteomes" id="UP000253790">
    <property type="component" value="Chromosome"/>
</dbReference>
<dbReference type="AlphaFoldDB" id="A0A345NMU4"/>
<dbReference type="GO" id="GO:0016747">
    <property type="term" value="F:acyltransferase activity, transferring groups other than amino-acyl groups"/>
    <property type="evidence" value="ECO:0007669"/>
    <property type="project" value="InterPro"/>
</dbReference>
<dbReference type="Gene3D" id="3.40.630.30">
    <property type="match status" value="1"/>
</dbReference>
<proteinExistence type="predicted"/>